<evidence type="ECO:0000313" key="9">
    <source>
        <dbReference type="Proteomes" id="UP000245207"/>
    </source>
</evidence>
<feature type="domain" description="Bulb-type lectin" evidence="7">
    <location>
        <begin position="328"/>
        <end position="447"/>
    </location>
</feature>
<dbReference type="PROSITE" id="PS50089">
    <property type="entry name" value="ZF_RING_2"/>
    <property type="match status" value="1"/>
</dbReference>
<dbReference type="GO" id="GO:0016567">
    <property type="term" value="P:protein ubiquitination"/>
    <property type="evidence" value="ECO:0007669"/>
    <property type="project" value="InterPro"/>
</dbReference>
<keyword evidence="2" id="KW-0325">Glycoprotein</keyword>
<dbReference type="OrthoDB" id="619632at2759"/>
<comment type="caution">
    <text evidence="8">The sequence shown here is derived from an EMBL/GenBank/DDBJ whole genome shotgun (WGS) entry which is preliminary data.</text>
</comment>
<accession>A0A2U1MWC2</accession>
<feature type="region of interest" description="Disordered" evidence="5">
    <location>
        <begin position="244"/>
        <end position="264"/>
    </location>
</feature>
<dbReference type="InterPro" id="IPR001480">
    <property type="entry name" value="Bulb-type_lectin_dom"/>
</dbReference>
<proteinExistence type="predicted"/>
<dbReference type="InterPro" id="IPR036426">
    <property type="entry name" value="Bulb-type_lectin_dom_sf"/>
</dbReference>
<feature type="region of interest" description="Disordered" evidence="5">
    <location>
        <begin position="1"/>
        <end position="28"/>
    </location>
</feature>
<reference evidence="8 9" key="1">
    <citation type="journal article" date="2018" name="Mol. Plant">
        <title>The genome of Artemisia annua provides insight into the evolution of Asteraceae family and artemisinin biosynthesis.</title>
        <authorList>
            <person name="Shen Q."/>
            <person name="Zhang L."/>
            <person name="Liao Z."/>
            <person name="Wang S."/>
            <person name="Yan T."/>
            <person name="Shi P."/>
            <person name="Liu M."/>
            <person name="Fu X."/>
            <person name="Pan Q."/>
            <person name="Wang Y."/>
            <person name="Lv Z."/>
            <person name="Lu X."/>
            <person name="Zhang F."/>
            <person name="Jiang W."/>
            <person name="Ma Y."/>
            <person name="Chen M."/>
            <person name="Hao X."/>
            <person name="Li L."/>
            <person name="Tang Y."/>
            <person name="Lv G."/>
            <person name="Zhou Y."/>
            <person name="Sun X."/>
            <person name="Brodelius P.E."/>
            <person name="Rose J.K.C."/>
            <person name="Tang K."/>
        </authorList>
    </citation>
    <scope>NUCLEOTIDE SEQUENCE [LARGE SCALE GENOMIC DNA]</scope>
    <source>
        <strain evidence="9">cv. Huhao1</strain>
        <tissue evidence="8">Leaf</tissue>
    </source>
</reference>
<keyword evidence="3" id="KW-0863">Zinc-finger</keyword>
<dbReference type="InterPro" id="IPR037381">
    <property type="entry name" value="RFWD3"/>
</dbReference>
<feature type="coiled-coil region" evidence="4">
    <location>
        <begin position="559"/>
        <end position="586"/>
    </location>
</feature>
<protein>
    <submittedName>
        <fullName evidence="8">Apple-like protein</fullName>
    </submittedName>
</protein>
<feature type="coiled-coil region" evidence="4">
    <location>
        <begin position="210"/>
        <end position="237"/>
    </location>
</feature>
<dbReference type="PROSITE" id="PS50927">
    <property type="entry name" value="BULB_LECTIN"/>
    <property type="match status" value="1"/>
</dbReference>
<dbReference type="Proteomes" id="UP000245207">
    <property type="component" value="Unassembled WGS sequence"/>
</dbReference>
<dbReference type="GO" id="GO:0004842">
    <property type="term" value="F:ubiquitin-protein transferase activity"/>
    <property type="evidence" value="ECO:0007669"/>
    <property type="project" value="InterPro"/>
</dbReference>
<dbReference type="InterPro" id="IPR001841">
    <property type="entry name" value="Znf_RING"/>
</dbReference>
<evidence type="ECO:0000256" key="4">
    <source>
        <dbReference type="SAM" id="Coils"/>
    </source>
</evidence>
<evidence type="ECO:0000259" key="7">
    <source>
        <dbReference type="PROSITE" id="PS50927"/>
    </source>
</evidence>
<evidence type="ECO:0000256" key="1">
    <source>
        <dbReference type="ARBA" id="ARBA00022729"/>
    </source>
</evidence>
<evidence type="ECO:0000256" key="5">
    <source>
        <dbReference type="SAM" id="MobiDB-lite"/>
    </source>
</evidence>
<gene>
    <name evidence="8" type="ORF">CTI12_AA332850</name>
</gene>
<keyword evidence="9" id="KW-1185">Reference proteome</keyword>
<keyword evidence="3" id="KW-0862">Zinc</keyword>
<dbReference type="GO" id="GO:0036297">
    <property type="term" value="P:interstrand cross-link repair"/>
    <property type="evidence" value="ECO:0007669"/>
    <property type="project" value="InterPro"/>
</dbReference>
<dbReference type="SUPFAM" id="SSF57850">
    <property type="entry name" value="RING/U-box"/>
    <property type="match status" value="1"/>
</dbReference>
<name>A0A2U1MWC2_ARTAN</name>
<dbReference type="Gene3D" id="3.30.40.10">
    <property type="entry name" value="Zinc/RING finger domain, C3HC4 (zinc finger)"/>
    <property type="match status" value="1"/>
</dbReference>
<organism evidence="8 9">
    <name type="scientific">Artemisia annua</name>
    <name type="common">Sweet wormwood</name>
    <dbReference type="NCBI Taxonomy" id="35608"/>
    <lineage>
        <taxon>Eukaryota</taxon>
        <taxon>Viridiplantae</taxon>
        <taxon>Streptophyta</taxon>
        <taxon>Embryophyta</taxon>
        <taxon>Tracheophyta</taxon>
        <taxon>Spermatophyta</taxon>
        <taxon>Magnoliopsida</taxon>
        <taxon>eudicotyledons</taxon>
        <taxon>Gunneridae</taxon>
        <taxon>Pentapetalae</taxon>
        <taxon>asterids</taxon>
        <taxon>campanulids</taxon>
        <taxon>Asterales</taxon>
        <taxon>Asteraceae</taxon>
        <taxon>Asteroideae</taxon>
        <taxon>Anthemideae</taxon>
        <taxon>Artemisiinae</taxon>
        <taxon>Artemisia</taxon>
    </lineage>
</organism>
<dbReference type="GO" id="GO:0005634">
    <property type="term" value="C:nucleus"/>
    <property type="evidence" value="ECO:0007669"/>
    <property type="project" value="InterPro"/>
</dbReference>
<evidence type="ECO:0000256" key="3">
    <source>
        <dbReference type="PROSITE-ProRule" id="PRU00175"/>
    </source>
</evidence>
<sequence length="599" mass="69019">MHLEVHISPLELDEAQKQEEDMELDGEEEDMKFEIEEETEEDDVYKDLLLHPEVTSWFDDDTGETDHGIQVINVRLSTDCKRHAFNLCPFCLDPWTLDKIHQMSCLPCGHMFGMSCLKQWMDDHSSDKCPQCFKIFSLESVWLLYATRLCIPAAAVGRLSVRRFSFSKIGFTAFEQYVQILRTNALNNRSDALKQRAYVLGRQKDAMKRRTGLLNRMADAEKRADVLERKSDAMKRQTELMTRMTDEEDWAEASEQQADAEYRTEASRRRADALGQRADEYLRKADVFGQQAKALCQQAKSLRQLADSYLASRKFYIQSYKEFLGLHDNKTTEQQHLKIYHVNQITLYTCGFYGFQNNAYWFTIWYTNSKDRTVIWTASRNKTVNGQGSKLTHRRTVAMVLTDVDGTIVWETNTASTYISRAVLLNTDMGSSSLTGLEVGSKIIKYAQARLDSLTSFNHPSLSSNQISTRRFPFNKQGFVKFKKFEIGRRNFALKKRSDAKKRLTGVVGRKNDLMKRRTDLLDRSASVLNRATALEQRGGSLCRADSLRLRADALGRWADEYLRRAKACEGRAKALSQRAKAYNQRVKAFEEFTSTRKV</sequence>
<dbReference type="PANTHER" id="PTHR16047:SF13">
    <property type="entry name" value="E3 UBIQUITIN-PROTEIN LIGASE RFWD3"/>
    <property type="match status" value="1"/>
</dbReference>
<feature type="domain" description="RING-type" evidence="6">
    <location>
        <begin position="88"/>
        <end position="132"/>
    </location>
</feature>
<evidence type="ECO:0000313" key="8">
    <source>
        <dbReference type="EMBL" id="PWA65504.1"/>
    </source>
</evidence>
<dbReference type="PANTHER" id="PTHR16047">
    <property type="entry name" value="RFWD3 PROTEIN"/>
    <property type="match status" value="1"/>
</dbReference>
<keyword evidence="3" id="KW-0479">Metal-binding</keyword>
<dbReference type="Pfam" id="PF13639">
    <property type="entry name" value="zf-RING_2"/>
    <property type="match status" value="1"/>
</dbReference>
<dbReference type="EMBL" id="PKPP01004210">
    <property type="protein sequence ID" value="PWA65504.1"/>
    <property type="molecule type" value="Genomic_DNA"/>
</dbReference>
<keyword evidence="1" id="KW-0732">Signal</keyword>
<dbReference type="STRING" id="35608.A0A2U1MWC2"/>
<evidence type="ECO:0000256" key="2">
    <source>
        <dbReference type="ARBA" id="ARBA00023180"/>
    </source>
</evidence>
<dbReference type="SUPFAM" id="SSF51110">
    <property type="entry name" value="alpha-D-mannose-specific plant lectins"/>
    <property type="match status" value="1"/>
</dbReference>
<dbReference type="GO" id="GO:0008270">
    <property type="term" value="F:zinc ion binding"/>
    <property type="evidence" value="ECO:0007669"/>
    <property type="project" value="UniProtKB-KW"/>
</dbReference>
<keyword evidence="4" id="KW-0175">Coiled coil</keyword>
<dbReference type="InterPro" id="IPR013083">
    <property type="entry name" value="Znf_RING/FYVE/PHD"/>
</dbReference>
<dbReference type="AlphaFoldDB" id="A0A2U1MWC2"/>
<evidence type="ECO:0000259" key="6">
    <source>
        <dbReference type="PROSITE" id="PS50089"/>
    </source>
</evidence>